<name>A0ABT4UJQ3_9BACT</name>
<sequence>MEAGKFKTSANLVSSLVACKCSRCRTGKMFKNKLSYSSKKNMDMYDYCPACGQRLELEVGFYYGTGYMSYALTVAISVATFIAYWVFFGISINDNSLFIWLGVNIGILVLLVPYIMRLSRACWLAIFLKYEKNWREKPAEAPDRIVEEQMKNW</sequence>
<keyword evidence="1" id="KW-0472">Membrane</keyword>
<keyword evidence="1" id="KW-1133">Transmembrane helix</keyword>
<evidence type="ECO:0000313" key="2">
    <source>
        <dbReference type="EMBL" id="MDA3614993.1"/>
    </source>
</evidence>
<proteinExistence type="predicted"/>
<dbReference type="InterPro" id="IPR009325">
    <property type="entry name" value="DUF983"/>
</dbReference>
<dbReference type="Proteomes" id="UP001210231">
    <property type="component" value="Unassembled WGS sequence"/>
</dbReference>
<dbReference type="RefSeq" id="WP_407031318.1">
    <property type="nucleotide sequence ID" value="NZ_JAQGEF010000009.1"/>
</dbReference>
<protein>
    <submittedName>
        <fullName evidence="2">DUF983 domain-containing protein</fullName>
    </submittedName>
</protein>
<keyword evidence="3" id="KW-1185">Reference proteome</keyword>
<keyword evidence="1" id="KW-0812">Transmembrane</keyword>
<comment type="caution">
    <text evidence="2">The sequence shown here is derived from an EMBL/GenBank/DDBJ whole genome shotgun (WGS) entry which is preliminary data.</text>
</comment>
<dbReference type="Pfam" id="PF06170">
    <property type="entry name" value="DUF983"/>
    <property type="match status" value="1"/>
</dbReference>
<dbReference type="EMBL" id="JAQGEF010000009">
    <property type="protein sequence ID" value="MDA3614993.1"/>
    <property type="molecule type" value="Genomic_DNA"/>
</dbReference>
<organism evidence="2 3">
    <name type="scientific">Polluticaenibacter yanchengensis</name>
    <dbReference type="NCBI Taxonomy" id="3014562"/>
    <lineage>
        <taxon>Bacteria</taxon>
        <taxon>Pseudomonadati</taxon>
        <taxon>Bacteroidota</taxon>
        <taxon>Chitinophagia</taxon>
        <taxon>Chitinophagales</taxon>
        <taxon>Chitinophagaceae</taxon>
        <taxon>Polluticaenibacter</taxon>
    </lineage>
</organism>
<gene>
    <name evidence="2" type="ORF">O3P16_09260</name>
</gene>
<evidence type="ECO:0000313" key="3">
    <source>
        <dbReference type="Proteomes" id="UP001210231"/>
    </source>
</evidence>
<dbReference type="PROSITE" id="PS51257">
    <property type="entry name" value="PROKAR_LIPOPROTEIN"/>
    <property type="match status" value="1"/>
</dbReference>
<evidence type="ECO:0000256" key="1">
    <source>
        <dbReference type="SAM" id="Phobius"/>
    </source>
</evidence>
<feature type="transmembrane region" description="Helical" evidence="1">
    <location>
        <begin position="97"/>
        <end position="116"/>
    </location>
</feature>
<feature type="transmembrane region" description="Helical" evidence="1">
    <location>
        <begin position="70"/>
        <end position="91"/>
    </location>
</feature>
<accession>A0ABT4UJQ3</accession>
<reference evidence="2 3" key="1">
    <citation type="submission" date="2022-12" db="EMBL/GenBank/DDBJ databases">
        <title>Chitinophagaceae gen. sp. nov., a new member of the family Chitinophagaceae, isolated from soil in a chemical factory.</title>
        <authorList>
            <person name="Ke Z."/>
        </authorList>
    </citation>
    <scope>NUCLEOTIDE SEQUENCE [LARGE SCALE GENOMIC DNA]</scope>
    <source>
        <strain evidence="2 3">LY-5</strain>
    </source>
</reference>